<evidence type="ECO:0000313" key="1">
    <source>
        <dbReference type="EMBL" id="CAK9091240.1"/>
    </source>
</evidence>
<organism evidence="1 2">
    <name type="scientific">Durusdinium trenchii</name>
    <dbReference type="NCBI Taxonomy" id="1381693"/>
    <lineage>
        <taxon>Eukaryota</taxon>
        <taxon>Sar</taxon>
        <taxon>Alveolata</taxon>
        <taxon>Dinophyceae</taxon>
        <taxon>Suessiales</taxon>
        <taxon>Symbiodiniaceae</taxon>
        <taxon>Durusdinium</taxon>
    </lineage>
</organism>
<evidence type="ECO:0000313" key="2">
    <source>
        <dbReference type="Proteomes" id="UP001642484"/>
    </source>
</evidence>
<name>A0ABP0QV04_9DINO</name>
<sequence length="1508" mass="162908">MVLEFGYDEVDEVQWEILRTTGCESSCPSTFAQSLEDATALQHLRDTCREACSLTYRCAEIEIVFANNAASCGICTFNICTPTPRGDAELHRLLDLPRPAAAVQAAPLLRALLDAKVSFRTARVGATSAVRFTVRLVTAVPPRGALLIQGPEGFYFSEQCEVQDVLPDRPDESLLQTMGASVRCSFFRREGLPRLQLRPTDALLAGLYSFELPVQNPVSLDATQAAESDTDCGAAQCWSFSTVEDVSATVPVQLDRGLAVPSPDLLQPMASAGLMNANALQRVLTNRNDQPGSVNNLVFFFALSTAMTQSSATLLLTAPDFFVFAEDCREGFVLDEVFGKSIPFPSDIYPFPDDLRIDECIGDQEQASVQLKPVVLQAEVSYAFRVRVRNPPSSPVTNTWSLTLGSEASNLFESFTLWQIQDGEFLSQPTSPAQEEVLQSCGPPPASALRWPPVRLRFRVGSGFQQLRVMSPQGWQLRPDLFCAFGPAGMAQRIWPHTNISCGLAENALKIRVVSTEDAWMGSALYELWVAAAPPQSLSHATPVTAEWQLETYRLEIPAEEGVIEELIYDLGSIPGPPLHPRLASWKVLNPGMQILGGVRMNVTLILQAINALQANDELVITSPSSFRMENGTAGSCGRVKVSTERAGFDACDETGRLLPASQGASCISNRLYLLVGTWSSEVEDVLLIDLEVISAVLPPAEEDNFWTAHLQRNGTILEGADLMSWQVIPQLKESRLELVSDLRRTGAFPVQLQLLWAPRVGAERWTLEVLQPEFDFTGAVIASFLEVDPALDGGGLPLEHGELVVEQLGSCGGLATMRADRRYILLLDHVQLPSTAAIVRFQVRLHVGARVSNRGDVATSFRVLDRIEAHNASVSPLHAPDLHEVAKTLLAHRPPRLGEMALVVLSVCLQTVAGQLLHVAAEGVQLQAMSLSEAEVSACLRPPAEVGEGLAAELLCELKSSDVWSLEVQGFFPAELSTGDDGVMQAWRIEVQDAAPNETGIATSTNDGQFTPALPFASVLSLVVSPVSVAPNSEVVLGISIDPNGAEVTHVDLLAPPGVAFPLNCLATSSRSILSCGAQASQDGRSRATLALTLAATIARSQIDDIFVRVQNPASSKPLEWNRWLAIGRAGQQGPEVAWGYTDTDYGVAPMVASLHHAPVPGHGQTLKLSFQVGDRAAADLGSSSGFLELRARGASSAEGPAAYLRCDLGDPEESDWRQDGDLWFRPGAWSLMQSPSAALTLSLQKCNVSGAFFARFEITGIQPGLVSITVQADLVAPSSGSMPSPSAPARWDVALLDSGGHIVDMNPGLSTENWWSQEWSLRPLLLSWEGVSHPATQIAVSVIFQSRRGDAPAMLCLYPPSDFAEGAPADAGFSMSIGQGDLLSDRLRLVPSWPWVVQADVRRKRRLCLAMAGNVTEMAPNVQMSFTVLVALPETAKWPVHHVWSLTLCRSACTGNLSQEISFNLLGFLEGEAHPGWQSTETNGVERARQCSAWLGLMSLAALGLR</sequence>
<reference evidence="1 2" key="1">
    <citation type="submission" date="2024-02" db="EMBL/GenBank/DDBJ databases">
        <authorList>
            <person name="Chen Y."/>
            <person name="Shah S."/>
            <person name="Dougan E. K."/>
            <person name="Thang M."/>
            <person name="Chan C."/>
        </authorList>
    </citation>
    <scope>NUCLEOTIDE SEQUENCE [LARGE SCALE GENOMIC DNA]</scope>
</reference>
<keyword evidence="2" id="KW-1185">Reference proteome</keyword>
<comment type="caution">
    <text evidence="1">The sequence shown here is derived from an EMBL/GenBank/DDBJ whole genome shotgun (WGS) entry which is preliminary data.</text>
</comment>
<protein>
    <submittedName>
        <fullName evidence="1">Uncharacterized protein</fullName>
    </submittedName>
</protein>
<dbReference type="EMBL" id="CAXAMN010024940">
    <property type="protein sequence ID" value="CAK9091240.1"/>
    <property type="molecule type" value="Genomic_DNA"/>
</dbReference>
<accession>A0ABP0QV04</accession>
<proteinExistence type="predicted"/>
<gene>
    <name evidence="1" type="ORF">CCMP2556_LOCUS43783</name>
</gene>
<dbReference type="Proteomes" id="UP001642484">
    <property type="component" value="Unassembled WGS sequence"/>
</dbReference>